<evidence type="ECO:0000256" key="2">
    <source>
        <dbReference type="ARBA" id="ARBA00022529"/>
    </source>
</evidence>
<dbReference type="Proteomes" id="UP000008021">
    <property type="component" value="Chromosome 2"/>
</dbReference>
<dbReference type="HOGENOM" id="CLU_184156_0_0_1"/>
<dbReference type="InterPro" id="IPR010851">
    <property type="entry name" value="DEFL"/>
</dbReference>
<keyword evidence="2" id="KW-0929">Antimicrobial</keyword>
<evidence type="ECO:0000313" key="6">
    <source>
        <dbReference type="EnsemblPlants" id="OMERI02G32730.1"/>
    </source>
</evidence>
<dbReference type="EnsemblPlants" id="OMERI02G32730.1">
    <property type="protein sequence ID" value="OMERI02G32730.1"/>
    <property type="gene ID" value="OMERI02G32730"/>
</dbReference>
<dbReference type="PANTHER" id="PTHR33830:SF3">
    <property type="entry name" value="DEFENSIN-LIKE PROTEIN 127-RELATED"/>
    <property type="match status" value="1"/>
</dbReference>
<evidence type="ECO:0000256" key="3">
    <source>
        <dbReference type="ARBA" id="ARBA00022577"/>
    </source>
</evidence>
<sequence>MGKHGGACHGDPRIPTASEMKAFHAALLLAMVLIASSSSSGVMAAKIARPKYFQDTCSAVLNPGAPSCDSGECATNCPRQYKGGVGQCIGTQCKCVYTCASPAPASN</sequence>
<comment type="similarity">
    <text evidence="1">Belongs to the DEFL family.</text>
</comment>
<dbReference type="Pfam" id="PF07333">
    <property type="entry name" value="SLR1-BP"/>
    <property type="match status" value="1"/>
</dbReference>
<organism evidence="6">
    <name type="scientific">Oryza meridionalis</name>
    <dbReference type="NCBI Taxonomy" id="40149"/>
    <lineage>
        <taxon>Eukaryota</taxon>
        <taxon>Viridiplantae</taxon>
        <taxon>Streptophyta</taxon>
        <taxon>Embryophyta</taxon>
        <taxon>Tracheophyta</taxon>
        <taxon>Spermatophyta</taxon>
        <taxon>Magnoliopsida</taxon>
        <taxon>Liliopsida</taxon>
        <taxon>Poales</taxon>
        <taxon>Poaceae</taxon>
        <taxon>BOP clade</taxon>
        <taxon>Oryzoideae</taxon>
        <taxon>Oryzeae</taxon>
        <taxon>Oryzinae</taxon>
        <taxon>Oryza</taxon>
    </lineage>
</organism>
<feature type="chain" id="PRO_5002356319" description="Knottin scorpion toxin-like domain-containing protein" evidence="5">
    <location>
        <begin position="45"/>
        <end position="107"/>
    </location>
</feature>
<dbReference type="eggNOG" id="ENOG502R65B">
    <property type="taxonomic scope" value="Eukaryota"/>
</dbReference>
<reference evidence="6" key="1">
    <citation type="submission" date="2015-04" db="UniProtKB">
        <authorList>
            <consortium name="EnsemblPlants"/>
        </authorList>
    </citation>
    <scope>IDENTIFICATION</scope>
</reference>
<keyword evidence="5" id="KW-0732">Signal</keyword>
<proteinExistence type="inferred from homology"/>
<feature type="signal peptide" evidence="5">
    <location>
        <begin position="1"/>
        <end position="44"/>
    </location>
</feature>
<keyword evidence="4" id="KW-0611">Plant defense</keyword>
<evidence type="ECO:0008006" key="8">
    <source>
        <dbReference type="Google" id="ProtNLM"/>
    </source>
</evidence>
<dbReference type="GO" id="GO:0050832">
    <property type="term" value="P:defense response to fungus"/>
    <property type="evidence" value="ECO:0007669"/>
    <property type="project" value="UniProtKB-KW"/>
</dbReference>
<evidence type="ECO:0000256" key="5">
    <source>
        <dbReference type="SAM" id="SignalP"/>
    </source>
</evidence>
<keyword evidence="3" id="KW-0295">Fungicide</keyword>
<protein>
    <recommendedName>
        <fullName evidence="8">Knottin scorpion toxin-like domain-containing protein</fullName>
    </recommendedName>
</protein>
<evidence type="ECO:0000313" key="7">
    <source>
        <dbReference type="Proteomes" id="UP000008021"/>
    </source>
</evidence>
<dbReference type="GO" id="GO:0031640">
    <property type="term" value="P:killing of cells of another organism"/>
    <property type="evidence" value="ECO:0007669"/>
    <property type="project" value="UniProtKB-KW"/>
</dbReference>
<name>A0A0E0CS60_9ORYZ</name>
<dbReference type="PANTHER" id="PTHR33830">
    <property type="entry name" value="DEFENSIN-LIKE PROTEIN 184-RELATED"/>
    <property type="match status" value="1"/>
</dbReference>
<evidence type="ECO:0000256" key="1">
    <source>
        <dbReference type="ARBA" id="ARBA00006722"/>
    </source>
</evidence>
<accession>A0A0E0CS60</accession>
<dbReference type="Gramene" id="OMERI02G32730.1">
    <property type="protein sequence ID" value="OMERI02G32730.1"/>
    <property type="gene ID" value="OMERI02G32730"/>
</dbReference>
<dbReference type="AlphaFoldDB" id="A0A0E0CS60"/>
<reference evidence="6" key="2">
    <citation type="submission" date="2018-05" db="EMBL/GenBank/DDBJ databases">
        <title>OmerRS3 (Oryza meridionalis Reference Sequence Version 3).</title>
        <authorList>
            <person name="Zhang J."/>
            <person name="Kudrna D."/>
            <person name="Lee S."/>
            <person name="Talag J."/>
            <person name="Welchert J."/>
            <person name="Wing R.A."/>
        </authorList>
    </citation>
    <scope>NUCLEOTIDE SEQUENCE [LARGE SCALE GENOMIC DNA]</scope>
    <source>
        <strain evidence="6">cv. OR44</strain>
    </source>
</reference>
<keyword evidence="7" id="KW-1185">Reference proteome</keyword>
<evidence type="ECO:0000256" key="4">
    <source>
        <dbReference type="ARBA" id="ARBA00022821"/>
    </source>
</evidence>